<evidence type="ECO:0000313" key="1">
    <source>
        <dbReference type="EMBL" id="KAK2177865.1"/>
    </source>
</evidence>
<dbReference type="EMBL" id="JAODUO010000574">
    <property type="protein sequence ID" value="KAK2177865.1"/>
    <property type="molecule type" value="Genomic_DNA"/>
</dbReference>
<name>A0AAD9NPR5_RIDPI</name>
<keyword evidence="2" id="KW-1185">Reference proteome</keyword>
<accession>A0AAD9NPR5</accession>
<dbReference type="AlphaFoldDB" id="A0AAD9NPR5"/>
<protein>
    <submittedName>
        <fullName evidence="1">Uncharacterized protein</fullName>
    </submittedName>
</protein>
<proteinExistence type="predicted"/>
<organism evidence="1 2">
    <name type="scientific">Ridgeia piscesae</name>
    <name type="common">Tubeworm</name>
    <dbReference type="NCBI Taxonomy" id="27915"/>
    <lineage>
        <taxon>Eukaryota</taxon>
        <taxon>Metazoa</taxon>
        <taxon>Spiralia</taxon>
        <taxon>Lophotrochozoa</taxon>
        <taxon>Annelida</taxon>
        <taxon>Polychaeta</taxon>
        <taxon>Sedentaria</taxon>
        <taxon>Canalipalpata</taxon>
        <taxon>Sabellida</taxon>
        <taxon>Siboglinidae</taxon>
        <taxon>Ridgeia</taxon>
    </lineage>
</organism>
<sequence length="103" mass="12009">MHPDQFFYIHSLINHLPNHLYPVYVRFLISRYCMPIIACHLMDDKLRLSEHYVIFLSTKSSSIAADRGTVQLGTPSSRQASSTKCQEKVLLWVVYIYVLYLLC</sequence>
<comment type="caution">
    <text evidence="1">The sequence shown here is derived from an EMBL/GenBank/DDBJ whole genome shotgun (WGS) entry which is preliminary data.</text>
</comment>
<gene>
    <name evidence="1" type="ORF">NP493_574g00054</name>
</gene>
<evidence type="ECO:0000313" key="2">
    <source>
        <dbReference type="Proteomes" id="UP001209878"/>
    </source>
</evidence>
<dbReference type="Proteomes" id="UP001209878">
    <property type="component" value="Unassembled WGS sequence"/>
</dbReference>
<reference evidence="1" key="1">
    <citation type="journal article" date="2023" name="Mol. Biol. Evol.">
        <title>Third-Generation Sequencing Reveals the Adaptive Role of the Epigenome in Three Deep-Sea Polychaetes.</title>
        <authorList>
            <person name="Perez M."/>
            <person name="Aroh O."/>
            <person name="Sun Y."/>
            <person name="Lan Y."/>
            <person name="Juniper S.K."/>
            <person name="Young C.R."/>
            <person name="Angers B."/>
            <person name="Qian P.Y."/>
        </authorList>
    </citation>
    <scope>NUCLEOTIDE SEQUENCE</scope>
    <source>
        <strain evidence="1">R07B-5</strain>
    </source>
</reference>